<dbReference type="FunFam" id="3.40.605.10:FF:000007">
    <property type="entry name" value="NAD/NADP-dependent betaine aldehyde dehydrogenase"/>
    <property type="match status" value="1"/>
</dbReference>
<evidence type="ECO:0000256" key="1">
    <source>
        <dbReference type="ARBA" id="ARBA00009986"/>
    </source>
</evidence>
<protein>
    <submittedName>
        <fullName evidence="6">Betaine-aldehyde dehydrogenase</fullName>
    </submittedName>
</protein>
<dbReference type="InterPro" id="IPR029510">
    <property type="entry name" value="Ald_DH_CS_GLU"/>
</dbReference>
<dbReference type="RefSeq" id="WP_075399473.1">
    <property type="nucleotide sequence ID" value="NZ_MSDU01000047.1"/>
</dbReference>
<dbReference type="InterPro" id="IPR015590">
    <property type="entry name" value="Aldehyde_DH_dom"/>
</dbReference>
<keyword evidence="7" id="KW-1185">Reference proteome</keyword>
<dbReference type="Proteomes" id="UP000185568">
    <property type="component" value="Unassembled WGS sequence"/>
</dbReference>
<dbReference type="PROSITE" id="PS00687">
    <property type="entry name" value="ALDEHYDE_DEHYDR_GLU"/>
    <property type="match status" value="1"/>
</dbReference>
<name>A0A1Q8Q288_9BACI</name>
<evidence type="ECO:0000256" key="2">
    <source>
        <dbReference type="ARBA" id="ARBA00023002"/>
    </source>
</evidence>
<dbReference type="SUPFAM" id="SSF53720">
    <property type="entry name" value="ALDH-like"/>
    <property type="match status" value="1"/>
</dbReference>
<dbReference type="Gene3D" id="3.40.605.10">
    <property type="entry name" value="Aldehyde Dehydrogenase, Chain A, domain 1"/>
    <property type="match status" value="1"/>
</dbReference>
<dbReference type="GO" id="GO:0016620">
    <property type="term" value="F:oxidoreductase activity, acting on the aldehyde or oxo group of donors, NAD or NADP as acceptor"/>
    <property type="evidence" value="ECO:0007669"/>
    <property type="project" value="InterPro"/>
</dbReference>
<dbReference type="Pfam" id="PF00171">
    <property type="entry name" value="Aldedh"/>
    <property type="match status" value="1"/>
</dbReference>
<comment type="caution">
    <text evidence="6">The sequence shown here is derived from an EMBL/GenBank/DDBJ whole genome shotgun (WGS) entry which is preliminary data.</text>
</comment>
<evidence type="ECO:0000256" key="3">
    <source>
        <dbReference type="PROSITE-ProRule" id="PRU10007"/>
    </source>
</evidence>
<dbReference type="EMBL" id="MSDU01000047">
    <property type="protein sequence ID" value="OLN21459.1"/>
    <property type="molecule type" value="Genomic_DNA"/>
</dbReference>
<dbReference type="InterPro" id="IPR016161">
    <property type="entry name" value="Ald_DH/histidinol_DH"/>
</dbReference>
<keyword evidence="2 4" id="KW-0560">Oxidoreductase</keyword>
<dbReference type="InterPro" id="IPR016163">
    <property type="entry name" value="Ald_DH_C"/>
</dbReference>
<sequence>MTVTAAIKNEYKLFINGEYVESSTGEYFETHNPATGEVIARVAKATKEDLDKTVEAARAAFETGKWPRYTAARRAGLLNKIAGIMRSRFNELVEAEVLNSGKTVDAAKGQIGQAIEDFEFYAAAALTLKGDVNPVPNGFFNYTLKEPVGVCGQIIPWNYPLMMAAWKVAPALAAGCTVILKPASYTPITAFMLADICHEAGVPAGVVNVLTGSGSEIGPLMTEHPGIDKIAFTGETDTGKDIMARASGTLKRITLELGGKSPSIVFDDCDIDGAVNGSLYGIFYNTGQSCEARSRLFIHENIYDEFVEKFVAKAHNLKVGDPFAEGTHVGAVISAGHEKVIDGYVQIAKEEGAEVLYGGSRPVGAEYENGHWYMPTILGNVTNDMRIAQEEVFGPVVVLIKFSDEKDVIRQANDSIFGLGSAVWTKDHGKAHRVAAAIRAGIVMVNSPISAFPGTPFGGYKQSGFGRELAVETLNLYTETKSVVSYVGEKPLNLFGL</sequence>
<proteinExistence type="inferred from homology"/>
<gene>
    <name evidence="6" type="ORF">BTO30_14745</name>
</gene>
<dbReference type="Gene3D" id="3.40.309.10">
    <property type="entry name" value="Aldehyde Dehydrogenase, Chain A, domain 2"/>
    <property type="match status" value="1"/>
</dbReference>
<feature type="active site" evidence="3">
    <location>
        <position position="256"/>
    </location>
</feature>
<evidence type="ECO:0000313" key="7">
    <source>
        <dbReference type="Proteomes" id="UP000185568"/>
    </source>
</evidence>
<evidence type="ECO:0000256" key="4">
    <source>
        <dbReference type="RuleBase" id="RU003345"/>
    </source>
</evidence>
<dbReference type="AlphaFoldDB" id="A0A1Q8Q288"/>
<dbReference type="FunFam" id="3.40.309.10:FF:000012">
    <property type="entry name" value="Betaine aldehyde dehydrogenase"/>
    <property type="match status" value="1"/>
</dbReference>
<dbReference type="OrthoDB" id="9762913at2"/>
<accession>A0A1Q8Q288</accession>
<feature type="domain" description="Aldehyde dehydrogenase" evidence="5">
    <location>
        <begin position="19"/>
        <end position="483"/>
    </location>
</feature>
<evidence type="ECO:0000259" key="5">
    <source>
        <dbReference type="Pfam" id="PF00171"/>
    </source>
</evidence>
<dbReference type="STRING" id="1714264.BTO30_14745"/>
<dbReference type="FunFam" id="3.40.605.10:FF:000026">
    <property type="entry name" value="Aldehyde dehydrogenase, putative"/>
    <property type="match status" value="1"/>
</dbReference>
<dbReference type="PANTHER" id="PTHR11699">
    <property type="entry name" value="ALDEHYDE DEHYDROGENASE-RELATED"/>
    <property type="match status" value="1"/>
</dbReference>
<comment type="similarity">
    <text evidence="1 4">Belongs to the aldehyde dehydrogenase family.</text>
</comment>
<reference evidence="6 7" key="1">
    <citation type="submission" date="2016-12" db="EMBL/GenBank/DDBJ databases">
        <title>Domibacillus antri genome sequencing.</title>
        <authorList>
            <person name="Verma A."/>
            <person name="Krishnamurthi S."/>
        </authorList>
    </citation>
    <scope>NUCLEOTIDE SEQUENCE [LARGE SCALE GENOMIC DNA]</scope>
    <source>
        <strain evidence="6 7">XD80</strain>
    </source>
</reference>
<organism evidence="6 7">
    <name type="scientific">Domibacillus antri</name>
    <dbReference type="NCBI Taxonomy" id="1714264"/>
    <lineage>
        <taxon>Bacteria</taxon>
        <taxon>Bacillati</taxon>
        <taxon>Bacillota</taxon>
        <taxon>Bacilli</taxon>
        <taxon>Bacillales</taxon>
        <taxon>Bacillaceae</taxon>
        <taxon>Domibacillus</taxon>
    </lineage>
</organism>
<evidence type="ECO:0000313" key="6">
    <source>
        <dbReference type="EMBL" id="OLN21459.1"/>
    </source>
</evidence>
<dbReference type="InterPro" id="IPR016162">
    <property type="entry name" value="Ald_DH_N"/>
</dbReference>